<comment type="caution">
    <text evidence="5">The sequence shown here is derived from an EMBL/GenBank/DDBJ whole genome shotgun (WGS) entry which is preliminary data.</text>
</comment>
<protein>
    <recommendedName>
        <fullName evidence="3">Glutathione hydrolase</fullName>
        <ecNumber evidence="3">2.3.2.2</ecNumber>
        <ecNumber evidence="3">3.4.19.13</ecNumber>
    </recommendedName>
    <alternativeName>
        <fullName evidence="3">Gamma-glutamyltransferase</fullName>
    </alternativeName>
    <alternativeName>
        <fullName evidence="3">Gamma-glutamyltranspeptidase</fullName>
    </alternativeName>
</protein>
<dbReference type="PANTHER" id="PTHR11686">
    <property type="entry name" value="GAMMA GLUTAMYL TRANSPEPTIDASE"/>
    <property type="match status" value="1"/>
</dbReference>
<evidence type="ECO:0000256" key="3">
    <source>
        <dbReference type="RuleBase" id="RU368068"/>
    </source>
</evidence>
<dbReference type="GO" id="GO:0006751">
    <property type="term" value="P:glutathione catabolic process"/>
    <property type="evidence" value="ECO:0007669"/>
    <property type="project" value="UniProtKB-UniRule"/>
</dbReference>
<dbReference type="NCBIfam" id="TIGR00066">
    <property type="entry name" value="g_glut_trans"/>
    <property type="match status" value="1"/>
</dbReference>
<feature type="binding site" evidence="2">
    <location>
        <position position="503"/>
    </location>
    <ligand>
        <name>L-glutamate</name>
        <dbReference type="ChEBI" id="CHEBI:29985"/>
    </ligand>
</feature>
<feature type="binding site" evidence="2">
    <location>
        <position position="134"/>
    </location>
    <ligand>
        <name>L-glutamate</name>
        <dbReference type="ChEBI" id="CHEBI:29985"/>
    </ligand>
</feature>
<keyword evidence="4" id="KW-0732">Signal</keyword>
<keyword evidence="3" id="KW-0808">Transferase</keyword>
<evidence type="ECO:0000256" key="4">
    <source>
        <dbReference type="SAM" id="SignalP"/>
    </source>
</evidence>
<dbReference type="EC" id="3.4.19.13" evidence="3"/>
<keyword evidence="3" id="KW-0378">Hydrolase</keyword>
<dbReference type="PANTHER" id="PTHR11686:SF62">
    <property type="entry name" value="GLUTATHIONE HYDROLASE"/>
    <property type="match status" value="1"/>
</dbReference>
<comment type="catalytic activity">
    <reaction evidence="3">
        <text>an S-substituted glutathione + H2O = an S-substituted L-cysteinylglycine + L-glutamate</text>
        <dbReference type="Rhea" id="RHEA:59468"/>
        <dbReference type="ChEBI" id="CHEBI:15377"/>
        <dbReference type="ChEBI" id="CHEBI:29985"/>
        <dbReference type="ChEBI" id="CHEBI:90779"/>
        <dbReference type="ChEBI" id="CHEBI:143103"/>
        <dbReference type="EC" id="3.4.19.13"/>
    </reaction>
</comment>
<feature type="binding site" evidence="2">
    <location>
        <position position="452"/>
    </location>
    <ligand>
        <name>L-glutamate</name>
        <dbReference type="ChEBI" id="CHEBI:29985"/>
    </ligand>
</feature>
<dbReference type="FunFam" id="3.60.20.40:FF:000008">
    <property type="entry name" value="Gamma-glutamyltranspeptidase (Eurofung)"/>
    <property type="match status" value="1"/>
</dbReference>
<sequence>MPRMNNFRRLPQSLLVLLTAASSALAVPSPWQPVGESVLQTAAPGSTGAVASESKICSEVGINLLARGVSDILAVRSQSKTDSLDPNLQGNAVDTFVGTQLCVGVIGMHHSGLGGGGFSLVRDKNGNYTVIDYRESAPAAAFEDMYKGNVRGSIVGGLAAGVPGELAGLEKAHKEFGVLPWKAVVRPAAYVARNGFPVSEDLVRYMAYGIAYAGWNFLVEDPSWALDFAPHGSLLTLGETMYRKRYAETLEKVAEHGADVFYTGAMADATIDYLQKYNGTMTLDDLSNYQAIIRQPVNITYHGFNLYSSGAPSSGAVCLSTLKTMEGYDASDTADVNLTLHRFDEAMRFAYGAHQALGDPDFLSDVDKLEYKMLDASEAASIRQRILDNSTQPVKNYDPDEIYTSESHGTSHIVTADASGMAVSSTTTVNLLFGNLLMVPETGVILNNEMNDFSIPGVTNQFGYAPSEANFIRPNKRPLSSITPVIIEHSNGTLLATVGAAGGSRIISSTTQVTWHVLGRAMTMRDAIKEPRFHDQLMPNEVVFEYSFENSTVASMAEKGHNVTWVREGISAVQGIKLAGDGIFESVGETRQKNSGGLSI</sequence>
<dbReference type="SUPFAM" id="SSF56235">
    <property type="entry name" value="N-terminal nucleophile aminohydrolases (Ntn hydrolases)"/>
    <property type="match status" value="1"/>
</dbReference>
<feature type="signal peptide" evidence="4">
    <location>
        <begin position="1"/>
        <end position="26"/>
    </location>
</feature>
<dbReference type="InterPro" id="IPR043137">
    <property type="entry name" value="GGT_ssub_C"/>
</dbReference>
<dbReference type="InterPro" id="IPR043138">
    <property type="entry name" value="GGT_lsub"/>
</dbReference>
<feature type="active site" description="Nucleophile" evidence="1">
    <location>
        <position position="410"/>
    </location>
</feature>
<comment type="function">
    <text evidence="3">Cleaves the gamma-glutamyl peptide bond of glutathione and glutathione conjugates.</text>
</comment>
<feature type="binding site" evidence="2">
    <location>
        <begin position="428"/>
        <end position="430"/>
    </location>
    <ligand>
        <name>L-glutamate</name>
        <dbReference type="ChEBI" id="CHEBI:29985"/>
    </ligand>
</feature>
<keyword evidence="6" id="KW-1185">Reference proteome</keyword>
<gene>
    <name evidence="5" type="ORF">KHLLAP_LOCUS12599</name>
</gene>
<dbReference type="Gene3D" id="1.10.246.130">
    <property type="match status" value="1"/>
</dbReference>
<name>A0AAI8VQD8_9PEZI</name>
<dbReference type="GO" id="GO:0036374">
    <property type="term" value="F:glutathione hydrolase activity"/>
    <property type="evidence" value="ECO:0007669"/>
    <property type="project" value="UniProtKB-UniRule"/>
</dbReference>
<dbReference type="InterPro" id="IPR000101">
    <property type="entry name" value="GGT_peptidase"/>
</dbReference>
<keyword evidence="3" id="KW-0012">Acyltransferase</keyword>
<dbReference type="GO" id="GO:0103068">
    <property type="term" value="F:leukotriene C4 gamma-glutamyl transferase activity"/>
    <property type="evidence" value="ECO:0007669"/>
    <property type="project" value="UniProtKB-EC"/>
</dbReference>
<dbReference type="EMBL" id="CAUWAG010000018">
    <property type="protein sequence ID" value="CAJ2512131.1"/>
    <property type="molecule type" value="Genomic_DNA"/>
</dbReference>
<dbReference type="Pfam" id="PF01019">
    <property type="entry name" value="G_glu_transpept"/>
    <property type="match status" value="1"/>
</dbReference>
<accession>A0AAI8VQD8</accession>
<evidence type="ECO:0000256" key="2">
    <source>
        <dbReference type="PIRSR" id="PIRSR600101-2"/>
    </source>
</evidence>
<dbReference type="EC" id="2.3.2.2" evidence="3"/>
<dbReference type="FunFam" id="1.10.246.130:FF:000001">
    <property type="entry name" value="Gamma-glutamyltransferase 5 isoform 1"/>
    <property type="match status" value="1"/>
</dbReference>
<evidence type="ECO:0000313" key="5">
    <source>
        <dbReference type="EMBL" id="CAJ2512131.1"/>
    </source>
</evidence>
<dbReference type="Gene3D" id="3.60.20.40">
    <property type="match status" value="1"/>
</dbReference>
<feature type="chain" id="PRO_5042463101" description="Glutathione hydrolase" evidence="4">
    <location>
        <begin position="27"/>
        <end position="600"/>
    </location>
</feature>
<dbReference type="Proteomes" id="UP001295740">
    <property type="component" value="Unassembled WGS sequence"/>
</dbReference>
<comment type="catalytic activity">
    <reaction evidence="3">
        <text>glutathione + H2O = L-cysteinylglycine + L-glutamate</text>
        <dbReference type="Rhea" id="RHEA:28807"/>
        <dbReference type="ChEBI" id="CHEBI:15377"/>
        <dbReference type="ChEBI" id="CHEBI:29985"/>
        <dbReference type="ChEBI" id="CHEBI:57925"/>
        <dbReference type="ChEBI" id="CHEBI:61694"/>
        <dbReference type="EC" id="3.4.19.13"/>
    </reaction>
</comment>
<dbReference type="InterPro" id="IPR029055">
    <property type="entry name" value="Ntn_hydrolases_N"/>
</dbReference>
<dbReference type="GO" id="GO:0005886">
    <property type="term" value="C:plasma membrane"/>
    <property type="evidence" value="ECO:0007669"/>
    <property type="project" value="TreeGrafter"/>
</dbReference>
<dbReference type="AlphaFoldDB" id="A0AAI8VQD8"/>
<organism evidence="5 6">
    <name type="scientific">Anthostomella pinea</name>
    <dbReference type="NCBI Taxonomy" id="933095"/>
    <lineage>
        <taxon>Eukaryota</taxon>
        <taxon>Fungi</taxon>
        <taxon>Dikarya</taxon>
        <taxon>Ascomycota</taxon>
        <taxon>Pezizomycotina</taxon>
        <taxon>Sordariomycetes</taxon>
        <taxon>Xylariomycetidae</taxon>
        <taxon>Xylariales</taxon>
        <taxon>Xylariaceae</taxon>
        <taxon>Anthostomella</taxon>
    </lineage>
</organism>
<evidence type="ECO:0000256" key="1">
    <source>
        <dbReference type="PIRSR" id="PIRSR600101-1"/>
    </source>
</evidence>
<evidence type="ECO:0000313" key="6">
    <source>
        <dbReference type="Proteomes" id="UP001295740"/>
    </source>
</evidence>
<dbReference type="PRINTS" id="PR01210">
    <property type="entry name" value="GGTRANSPTASE"/>
</dbReference>
<reference evidence="5" key="1">
    <citation type="submission" date="2023-10" db="EMBL/GenBank/DDBJ databases">
        <authorList>
            <person name="Hackl T."/>
        </authorList>
    </citation>
    <scope>NUCLEOTIDE SEQUENCE</scope>
</reference>
<comment type="pathway">
    <text evidence="3">Sulfur metabolism; glutathione metabolism.</text>
</comment>
<proteinExistence type="predicted"/>
<feature type="binding site" evidence="2">
    <location>
        <begin position="480"/>
        <end position="481"/>
    </location>
    <ligand>
        <name>L-glutamate</name>
        <dbReference type="ChEBI" id="CHEBI:29985"/>
    </ligand>
</feature>
<comment type="catalytic activity">
    <reaction evidence="3">
        <text>an N-terminal (5-L-glutamyl)-[peptide] + an alpha-amino acid = 5-L-glutamyl amino acid + an N-terminal L-alpha-aminoacyl-[peptide]</text>
        <dbReference type="Rhea" id="RHEA:23904"/>
        <dbReference type="Rhea" id="RHEA-COMP:9780"/>
        <dbReference type="Rhea" id="RHEA-COMP:9795"/>
        <dbReference type="ChEBI" id="CHEBI:77644"/>
        <dbReference type="ChEBI" id="CHEBI:78597"/>
        <dbReference type="ChEBI" id="CHEBI:78599"/>
        <dbReference type="ChEBI" id="CHEBI:78608"/>
        <dbReference type="EC" id="2.3.2.2"/>
    </reaction>
</comment>